<feature type="transmembrane region" description="Helical" evidence="1">
    <location>
        <begin position="54"/>
        <end position="76"/>
    </location>
</feature>
<organism evidence="2 3">
    <name type="scientific">Shewanella putrefaciens</name>
    <name type="common">Pseudomonas putrefaciens</name>
    <dbReference type="NCBI Taxonomy" id="24"/>
    <lineage>
        <taxon>Bacteria</taxon>
        <taxon>Pseudomonadati</taxon>
        <taxon>Pseudomonadota</taxon>
        <taxon>Gammaproteobacteria</taxon>
        <taxon>Alteromonadales</taxon>
        <taxon>Shewanellaceae</taxon>
        <taxon>Shewanella</taxon>
    </lineage>
</organism>
<sequence>MNRLAKKLIHNIHNTHAEKTALVLRFNQLLIFHTLLLLAISLLTSSWLGQLSLIDIPLIGWVILLIPIAVSLSLLLRHQVTRHSLSSLFSVWMLLWIWG</sequence>
<protein>
    <submittedName>
        <fullName evidence="2">Uncharacterized protein</fullName>
    </submittedName>
</protein>
<dbReference type="EMBL" id="CP080635">
    <property type="protein sequence ID" value="QYX71540.1"/>
    <property type="molecule type" value="Genomic_DNA"/>
</dbReference>
<accession>A0ABX8X8C1</accession>
<keyword evidence="1" id="KW-1133">Transmembrane helix</keyword>
<dbReference type="Proteomes" id="UP000827084">
    <property type="component" value="Chromosome"/>
</dbReference>
<name>A0ABX8X8C1_SHEPU</name>
<proteinExistence type="predicted"/>
<keyword evidence="1" id="KW-0472">Membrane</keyword>
<keyword evidence="3" id="KW-1185">Reference proteome</keyword>
<feature type="transmembrane region" description="Helical" evidence="1">
    <location>
        <begin position="29"/>
        <end position="48"/>
    </location>
</feature>
<reference evidence="2 3" key="1">
    <citation type="submission" date="2021-08" db="EMBL/GenBank/DDBJ databases">
        <title>Shewanella putrefaciens YZ-J, complete genome.</title>
        <authorList>
            <person name="Yi Z."/>
        </authorList>
    </citation>
    <scope>NUCLEOTIDE SEQUENCE [LARGE SCALE GENOMIC DNA]</scope>
    <source>
        <strain evidence="2 3">YZ-J</strain>
    </source>
</reference>
<gene>
    <name evidence="2" type="ORF">K3G22_12150</name>
</gene>
<evidence type="ECO:0000313" key="3">
    <source>
        <dbReference type="Proteomes" id="UP000827084"/>
    </source>
</evidence>
<evidence type="ECO:0000256" key="1">
    <source>
        <dbReference type="SAM" id="Phobius"/>
    </source>
</evidence>
<dbReference type="RefSeq" id="WP_025008272.1">
    <property type="nucleotide sequence ID" value="NZ_BMPK01000010.1"/>
</dbReference>
<dbReference type="GeneID" id="67444024"/>
<evidence type="ECO:0000313" key="2">
    <source>
        <dbReference type="EMBL" id="QYX71540.1"/>
    </source>
</evidence>
<keyword evidence="1" id="KW-0812">Transmembrane</keyword>